<sequence>MPSPPPPDFKTFELYDVEKNYGLYQLVEGLTFLHNDAKILQASLAPEMIVVTKNGQWKIAGLFFSSTPVCD</sequence>
<dbReference type="PANTHER" id="PTHR12984">
    <property type="entry name" value="SCY1-RELATED S/T PROTEIN KINASE-LIKE"/>
    <property type="match status" value="1"/>
</dbReference>
<protein>
    <submittedName>
        <fullName evidence="1">SCY1-like protein 2</fullName>
    </submittedName>
</protein>
<reference evidence="1" key="1">
    <citation type="submission" date="2023-01" db="EMBL/GenBank/DDBJ databases">
        <title>Genome assembly of the deep-sea coral Lophelia pertusa.</title>
        <authorList>
            <person name="Herrera S."/>
            <person name="Cordes E."/>
        </authorList>
    </citation>
    <scope>NUCLEOTIDE SEQUENCE</scope>
    <source>
        <strain evidence="1">USNM1676648</strain>
        <tissue evidence="1">Polyp</tissue>
    </source>
</reference>
<dbReference type="AlphaFoldDB" id="A0A9W9YWF3"/>
<dbReference type="Gene3D" id="1.10.510.10">
    <property type="entry name" value="Transferase(Phosphotransferase) domain 1"/>
    <property type="match status" value="1"/>
</dbReference>
<dbReference type="Proteomes" id="UP001163046">
    <property type="component" value="Unassembled WGS sequence"/>
</dbReference>
<dbReference type="OrthoDB" id="79687at2759"/>
<name>A0A9W9YWF3_9CNID</name>
<accession>A0A9W9YWF3</accession>
<dbReference type="EMBL" id="MU826877">
    <property type="protein sequence ID" value="KAJ7369979.1"/>
    <property type="molecule type" value="Genomic_DNA"/>
</dbReference>
<dbReference type="InterPro" id="IPR011009">
    <property type="entry name" value="Kinase-like_dom_sf"/>
</dbReference>
<dbReference type="SUPFAM" id="SSF56112">
    <property type="entry name" value="Protein kinase-like (PK-like)"/>
    <property type="match status" value="1"/>
</dbReference>
<proteinExistence type="predicted"/>
<keyword evidence="2" id="KW-1185">Reference proteome</keyword>
<organism evidence="1 2">
    <name type="scientific">Desmophyllum pertusum</name>
    <dbReference type="NCBI Taxonomy" id="174260"/>
    <lineage>
        <taxon>Eukaryota</taxon>
        <taxon>Metazoa</taxon>
        <taxon>Cnidaria</taxon>
        <taxon>Anthozoa</taxon>
        <taxon>Hexacorallia</taxon>
        <taxon>Scleractinia</taxon>
        <taxon>Caryophylliina</taxon>
        <taxon>Caryophylliidae</taxon>
        <taxon>Desmophyllum</taxon>
    </lineage>
</organism>
<evidence type="ECO:0000313" key="2">
    <source>
        <dbReference type="Proteomes" id="UP001163046"/>
    </source>
</evidence>
<dbReference type="InterPro" id="IPR051177">
    <property type="entry name" value="CIK-Related_Protein"/>
</dbReference>
<comment type="caution">
    <text evidence="1">The sequence shown here is derived from an EMBL/GenBank/DDBJ whole genome shotgun (WGS) entry which is preliminary data.</text>
</comment>
<gene>
    <name evidence="1" type="primary">SCYL2_3</name>
    <name evidence="1" type="ORF">OS493_035150</name>
</gene>
<evidence type="ECO:0000313" key="1">
    <source>
        <dbReference type="EMBL" id="KAJ7369979.1"/>
    </source>
</evidence>
<dbReference type="PANTHER" id="PTHR12984:SF6">
    <property type="entry name" value="SCY1-LIKE PROTEIN 2"/>
    <property type="match status" value="1"/>
</dbReference>